<protein>
    <submittedName>
        <fullName evidence="2">Uncharacterized protein</fullName>
    </submittedName>
</protein>
<feature type="region of interest" description="Disordered" evidence="1">
    <location>
        <begin position="1"/>
        <end position="37"/>
    </location>
</feature>
<gene>
    <name evidence="2" type="ORF">ZIOFF_000904</name>
</gene>
<comment type="caution">
    <text evidence="2">The sequence shown here is derived from an EMBL/GenBank/DDBJ whole genome shotgun (WGS) entry which is preliminary data.</text>
</comment>
<sequence length="433" mass="47822">MDSNTASDSSQPLHGKESVDDSKIDGKKGRGPSKLMLVSGQQNPKVLERNEFGQPIGDNSVKYASFLGCMVKEFVPYTLDGWNDVDEDLKSKMWSCLQLHFNVEEWEKKTIFQKLGKLWHDRKSRLQILIREVNTGQAASRDLSLLKPEFMDQNQWDIFVKKTLSLSFQVASGGISSGIGNDIDINGAKQFQAKLKNVNSEVVHDNHKCKLLHWCGEGVVAEGRVASTDPKAKVHHISLGGSCWKTYRLFPGQASRLLLCQASKLLLGQISRSIPGQVFRSIPDQVFRSSLGQTSRSIPGQVSRSSLGQTSRSIPDSSEFALTPNNLGRQTLASVRVISERALTPNDLAVGFQTLASVRVISEYALTPPDSCLSASYNPLSNTSTQDEKSAYEKWERSNRLSLMIMKGSVPSDIRGGVPDSENAKDFLDSIEE</sequence>
<evidence type="ECO:0000313" key="2">
    <source>
        <dbReference type="EMBL" id="KAG6535874.1"/>
    </source>
</evidence>
<reference evidence="2 3" key="1">
    <citation type="submission" date="2020-08" db="EMBL/GenBank/DDBJ databases">
        <title>Plant Genome Project.</title>
        <authorList>
            <person name="Zhang R.-G."/>
        </authorList>
    </citation>
    <scope>NUCLEOTIDE SEQUENCE [LARGE SCALE GENOMIC DNA]</scope>
    <source>
        <tissue evidence="2">Rhizome</tissue>
    </source>
</reference>
<feature type="compositionally biased region" description="Polar residues" evidence="1">
    <location>
        <begin position="1"/>
        <end position="12"/>
    </location>
</feature>
<keyword evidence="3" id="KW-1185">Reference proteome</keyword>
<accession>A0A8J5LRP7</accession>
<evidence type="ECO:0000313" key="3">
    <source>
        <dbReference type="Proteomes" id="UP000734854"/>
    </source>
</evidence>
<dbReference type="Proteomes" id="UP000734854">
    <property type="component" value="Unassembled WGS sequence"/>
</dbReference>
<name>A0A8J5LRP7_ZINOF</name>
<feature type="region of interest" description="Disordered" evidence="1">
    <location>
        <begin position="412"/>
        <end position="433"/>
    </location>
</feature>
<proteinExistence type="predicted"/>
<feature type="compositionally biased region" description="Basic and acidic residues" evidence="1">
    <location>
        <begin position="422"/>
        <end position="433"/>
    </location>
</feature>
<organism evidence="2 3">
    <name type="scientific">Zingiber officinale</name>
    <name type="common">Ginger</name>
    <name type="synonym">Amomum zingiber</name>
    <dbReference type="NCBI Taxonomy" id="94328"/>
    <lineage>
        <taxon>Eukaryota</taxon>
        <taxon>Viridiplantae</taxon>
        <taxon>Streptophyta</taxon>
        <taxon>Embryophyta</taxon>
        <taxon>Tracheophyta</taxon>
        <taxon>Spermatophyta</taxon>
        <taxon>Magnoliopsida</taxon>
        <taxon>Liliopsida</taxon>
        <taxon>Zingiberales</taxon>
        <taxon>Zingiberaceae</taxon>
        <taxon>Zingiber</taxon>
    </lineage>
</organism>
<feature type="region of interest" description="Disordered" evidence="1">
    <location>
        <begin position="291"/>
        <end position="320"/>
    </location>
</feature>
<dbReference type="EMBL" id="JACMSC010000001">
    <property type="protein sequence ID" value="KAG6535874.1"/>
    <property type="molecule type" value="Genomic_DNA"/>
</dbReference>
<feature type="compositionally biased region" description="Polar residues" evidence="1">
    <location>
        <begin position="291"/>
        <end position="316"/>
    </location>
</feature>
<dbReference type="AlphaFoldDB" id="A0A8J5LRP7"/>
<dbReference type="PANTHER" id="PTHR33018:SF34">
    <property type="entry name" value="OS02G0472350 PROTEIN"/>
    <property type="match status" value="1"/>
</dbReference>
<feature type="compositionally biased region" description="Basic and acidic residues" evidence="1">
    <location>
        <begin position="14"/>
        <end position="28"/>
    </location>
</feature>
<evidence type="ECO:0000256" key="1">
    <source>
        <dbReference type="SAM" id="MobiDB-lite"/>
    </source>
</evidence>
<dbReference type="PANTHER" id="PTHR33018">
    <property type="entry name" value="OS10G0338966 PROTEIN-RELATED"/>
    <property type="match status" value="1"/>
</dbReference>